<evidence type="ECO:0000256" key="3">
    <source>
        <dbReference type="ARBA" id="ARBA00022692"/>
    </source>
</evidence>
<evidence type="ECO:0000313" key="11">
    <source>
        <dbReference type="Proteomes" id="UP000306102"/>
    </source>
</evidence>
<evidence type="ECO:0008006" key="12">
    <source>
        <dbReference type="Google" id="ProtNLM"/>
    </source>
</evidence>
<feature type="transmembrane region" description="Helical" evidence="9">
    <location>
        <begin position="110"/>
        <end position="132"/>
    </location>
</feature>
<proteinExistence type="inferred from homology"/>
<dbReference type="GO" id="GO:0006857">
    <property type="term" value="P:oligopeptide transport"/>
    <property type="evidence" value="ECO:0007669"/>
    <property type="project" value="InterPro"/>
</dbReference>
<dbReference type="EMBL" id="SDRB02005397">
    <property type="protein sequence ID" value="THG14347.1"/>
    <property type="molecule type" value="Genomic_DNA"/>
</dbReference>
<comment type="similarity">
    <text evidence="6">Belongs to the major facilitator superfamily. Phosphate:H(+) symporter (TC 2.A.1.9) family.</text>
</comment>
<feature type="transmembrane region" description="Helical" evidence="9">
    <location>
        <begin position="153"/>
        <end position="176"/>
    </location>
</feature>
<name>A0A4V6RYJ7_CAMSN</name>
<comment type="subcellular location">
    <subcellularLocation>
        <location evidence="1 7">Membrane</location>
        <topology evidence="1 7">Multi-pass membrane protein</topology>
    </subcellularLocation>
</comment>
<dbReference type="InterPro" id="IPR018456">
    <property type="entry name" value="PTR2_symporter_CS"/>
</dbReference>
<evidence type="ECO:0000256" key="1">
    <source>
        <dbReference type="ARBA" id="ARBA00004141"/>
    </source>
</evidence>
<accession>A0A4V6RYJ7</accession>
<evidence type="ECO:0000256" key="4">
    <source>
        <dbReference type="ARBA" id="ARBA00022989"/>
    </source>
</evidence>
<dbReference type="GO" id="GO:0022857">
    <property type="term" value="F:transmembrane transporter activity"/>
    <property type="evidence" value="ECO:0007669"/>
    <property type="project" value="InterPro"/>
</dbReference>
<feature type="transmembrane region" description="Helical" evidence="9">
    <location>
        <begin position="182"/>
        <end position="202"/>
    </location>
</feature>
<keyword evidence="5 9" id="KW-0472">Membrane</keyword>
<protein>
    <recommendedName>
        <fullName evidence="12">Major facilitator superfamily (MFS) profile domain-containing protein</fullName>
    </recommendedName>
</protein>
<evidence type="ECO:0000256" key="5">
    <source>
        <dbReference type="ARBA" id="ARBA00023136"/>
    </source>
</evidence>
<gene>
    <name evidence="10" type="ORF">TEA_018901</name>
</gene>
<comment type="similarity">
    <text evidence="2 7">Belongs to the major facilitator superfamily. Proton-dependent oligopeptide transporter (POT/PTR) (TC 2.A.17) family.</text>
</comment>
<evidence type="ECO:0000256" key="6">
    <source>
        <dbReference type="ARBA" id="ARBA00044504"/>
    </source>
</evidence>
<evidence type="ECO:0000256" key="9">
    <source>
        <dbReference type="SAM" id="Phobius"/>
    </source>
</evidence>
<evidence type="ECO:0000256" key="2">
    <source>
        <dbReference type="ARBA" id="ARBA00005982"/>
    </source>
</evidence>
<dbReference type="Proteomes" id="UP000306102">
    <property type="component" value="Unassembled WGS sequence"/>
</dbReference>
<comment type="caution">
    <text evidence="10">The sequence shown here is derived from an EMBL/GenBank/DDBJ whole genome shotgun (WGS) entry which is preliminary data.</text>
</comment>
<dbReference type="SUPFAM" id="SSF103473">
    <property type="entry name" value="MFS general substrate transporter"/>
    <property type="match status" value="1"/>
</dbReference>
<dbReference type="Gene3D" id="1.20.1250.20">
    <property type="entry name" value="MFS general substrate transporter like domains"/>
    <property type="match status" value="1"/>
</dbReference>
<feature type="region of interest" description="Disordered" evidence="8">
    <location>
        <begin position="336"/>
        <end position="366"/>
    </location>
</feature>
<reference evidence="10 11" key="1">
    <citation type="journal article" date="2018" name="Proc. Natl. Acad. Sci. U.S.A.">
        <title>Draft genome sequence of Camellia sinensis var. sinensis provides insights into the evolution of the tea genome and tea quality.</title>
        <authorList>
            <person name="Wei C."/>
            <person name="Yang H."/>
            <person name="Wang S."/>
            <person name="Zhao J."/>
            <person name="Liu C."/>
            <person name="Gao L."/>
            <person name="Xia E."/>
            <person name="Lu Y."/>
            <person name="Tai Y."/>
            <person name="She G."/>
            <person name="Sun J."/>
            <person name="Cao H."/>
            <person name="Tong W."/>
            <person name="Gao Q."/>
            <person name="Li Y."/>
            <person name="Deng W."/>
            <person name="Jiang X."/>
            <person name="Wang W."/>
            <person name="Chen Q."/>
            <person name="Zhang S."/>
            <person name="Li H."/>
            <person name="Wu J."/>
            <person name="Wang P."/>
            <person name="Li P."/>
            <person name="Shi C."/>
            <person name="Zheng F."/>
            <person name="Jian J."/>
            <person name="Huang B."/>
            <person name="Shan D."/>
            <person name="Shi M."/>
            <person name="Fang C."/>
            <person name="Yue Y."/>
            <person name="Li F."/>
            <person name="Li D."/>
            <person name="Wei S."/>
            <person name="Han B."/>
            <person name="Jiang C."/>
            <person name="Yin Y."/>
            <person name="Xia T."/>
            <person name="Zhang Z."/>
            <person name="Bennetzen J.L."/>
            <person name="Zhao S."/>
            <person name="Wan X."/>
        </authorList>
    </citation>
    <scope>NUCLEOTIDE SEQUENCE [LARGE SCALE GENOMIC DNA]</scope>
    <source>
        <strain evidence="11">cv. Shuchazao</strain>
        <tissue evidence="10">Leaf</tissue>
    </source>
</reference>
<dbReference type="PANTHER" id="PTHR11654">
    <property type="entry name" value="OLIGOPEPTIDE TRANSPORTER-RELATED"/>
    <property type="match status" value="1"/>
</dbReference>
<dbReference type="GO" id="GO:0016020">
    <property type="term" value="C:membrane"/>
    <property type="evidence" value="ECO:0007669"/>
    <property type="project" value="UniProtKB-SubCell"/>
</dbReference>
<dbReference type="InterPro" id="IPR036259">
    <property type="entry name" value="MFS_trans_sf"/>
</dbReference>
<keyword evidence="3 7" id="KW-0812">Transmembrane</keyword>
<dbReference type="AlphaFoldDB" id="A0A4V6RYJ7"/>
<sequence>MGTQEDERVEERLLLEDGLPQNESSGLYTGDGSVNIKGEPVLKSNTGKWRACPFILAVLADAYWGRYWTIAAFSTIYFIGMCTLTLSATIPAFKPAECVDSICPSATTPQYAVFFLGLYLIALGTGGIKPCVSSFGADQFDDTDPKERVKKGSFFNWFYFSINIGALVSSSIIVWIQDNAGWGLGFGIPALFMGVAIASFFAGTPLYRFQKPGGSPLTRMCQVLVASFRKWNLEVPTDNSLLYETPDKTSAIEGSRKLEHTDELKCLDKAAVVSDAENKNGNFSNPWRLCTVTQVEGNKREGKGEGMEEAVVKIEKERKKTKHRCENYELQVGTEKIHMSRENSQSRENSSTSKGHHDLKEHTSNLQSINVTDNFINVQGASRSQRTQFQELHLSCSLCPLWRCENLCCLVLQPYLFRHQFEVSKATLGSREPHP</sequence>
<feature type="compositionally biased region" description="Basic and acidic residues" evidence="8">
    <location>
        <begin position="336"/>
        <end position="345"/>
    </location>
</feature>
<dbReference type="Pfam" id="PF00854">
    <property type="entry name" value="PTR2"/>
    <property type="match status" value="1"/>
</dbReference>
<feature type="transmembrane region" description="Helical" evidence="9">
    <location>
        <begin position="67"/>
        <end position="90"/>
    </location>
</feature>
<evidence type="ECO:0000256" key="7">
    <source>
        <dbReference type="RuleBase" id="RU003755"/>
    </source>
</evidence>
<keyword evidence="7" id="KW-0813">Transport</keyword>
<dbReference type="InterPro" id="IPR000109">
    <property type="entry name" value="POT_fam"/>
</dbReference>
<keyword evidence="4 9" id="KW-1133">Transmembrane helix</keyword>
<evidence type="ECO:0000313" key="10">
    <source>
        <dbReference type="EMBL" id="THG14347.1"/>
    </source>
</evidence>
<evidence type="ECO:0000256" key="8">
    <source>
        <dbReference type="SAM" id="MobiDB-lite"/>
    </source>
</evidence>
<dbReference type="PROSITE" id="PS01023">
    <property type="entry name" value="PTR2_2"/>
    <property type="match status" value="1"/>
</dbReference>
<keyword evidence="11" id="KW-1185">Reference proteome</keyword>
<organism evidence="10 11">
    <name type="scientific">Camellia sinensis var. sinensis</name>
    <name type="common">China tea</name>
    <dbReference type="NCBI Taxonomy" id="542762"/>
    <lineage>
        <taxon>Eukaryota</taxon>
        <taxon>Viridiplantae</taxon>
        <taxon>Streptophyta</taxon>
        <taxon>Embryophyta</taxon>
        <taxon>Tracheophyta</taxon>
        <taxon>Spermatophyta</taxon>
        <taxon>Magnoliopsida</taxon>
        <taxon>eudicotyledons</taxon>
        <taxon>Gunneridae</taxon>
        <taxon>Pentapetalae</taxon>
        <taxon>asterids</taxon>
        <taxon>Ericales</taxon>
        <taxon>Theaceae</taxon>
        <taxon>Camellia</taxon>
    </lineage>
</organism>